<dbReference type="Pfam" id="PF00994">
    <property type="entry name" value="MoCF_biosynth"/>
    <property type="match status" value="1"/>
</dbReference>
<dbReference type="PANTHER" id="PTHR10192">
    <property type="entry name" value="MOLYBDOPTERIN BIOSYNTHESIS PROTEIN"/>
    <property type="match status" value="1"/>
</dbReference>
<protein>
    <recommendedName>
        <fullName evidence="7">Molybdopterin molybdenumtransferase</fullName>
        <ecNumber evidence="7">2.10.1.1</ecNumber>
    </recommendedName>
</protein>
<dbReference type="Pfam" id="PF03454">
    <property type="entry name" value="MoeA_C"/>
    <property type="match status" value="1"/>
</dbReference>
<evidence type="ECO:0000256" key="8">
    <source>
        <dbReference type="SAM" id="MobiDB-lite"/>
    </source>
</evidence>
<dbReference type="InterPro" id="IPR005111">
    <property type="entry name" value="MoeA_C_domain_IV"/>
</dbReference>
<comment type="similarity">
    <text evidence="3 7">Belongs to the MoeA family.</text>
</comment>
<dbReference type="Gene3D" id="3.40.980.10">
    <property type="entry name" value="MoaB/Mog-like domain"/>
    <property type="match status" value="1"/>
</dbReference>
<dbReference type="Gene3D" id="3.90.105.10">
    <property type="entry name" value="Molybdopterin biosynthesis moea protein, domain 2"/>
    <property type="match status" value="1"/>
</dbReference>
<keyword evidence="7" id="KW-0808">Transferase</keyword>
<keyword evidence="4 7" id="KW-0500">Molybdenum</keyword>
<evidence type="ECO:0000256" key="5">
    <source>
        <dbReference type="ARBA" id="ARBA00023150"/>
    </source>
</evidence>
<dbReference type="CDD" id="cd00887">
    <property type="entry name" value="MoeA"/>
    <property type="match status" value="1"/>
</dbReference>
<dbReference type="Gene3D" id="2.170.190.11">
    <property type="entry name" value="Molybdopterin biosynthesis moea protein, domain 3"/>
    <property type="match status" value="1"/>
</dbReference>
<evidence type="ECO:0000256" key="4">
    <source>
        <dbReference type="ARBA" id="ARBA00022505"/>
    </source>
</evidence>
<name>A0ABP8LDK3_9MICO</name>
<keyword evidence="7" id="KW-0460">Magnesium</keyword>
<comment type="pathway">
    <text evidence="2 7">Cofactor biosynthesis; molybdopterin biosynthesis.</text>
</comment>
<evidence type="ECO:0000256" key="6">
    <source>
        <dbReference type="ARBA" id="ARBA00047317"/>
    </source>
</evidence>
<dbReference type="EMBL" id="BAABGN010000012">
    <property type="protein sequence ID" value="GAA4427664.1"/>
    <property type="molecule type" value="Genomic_DNA"/>
</dbReference>
<gene>
    <name evidence="10" type="ORF">GCM10023169_27900</name>
</gene>
<dbReference type="InterPro" id="IPR036425">
    <property type="entry name" value="MoaB/Mog-like_dom_sf"/>
</dbReference>
<sequence length="436" mass="44415">MITVEEHRAAVVSGVAPLGVRRVALREALGCVLAEDVTASLAVPPFDNSAMDGYAVRAGDVAEAGEEAPVRLRVVGDVPAGSAERPEVLAGTAARIMTGAPMPPGADAVVPVERTDQPVGPGPGRQVPDAVAIHAPAGAHVRRAGEDVTAGDVVLRAGVELGPRHLSTAASTGHDTLAVRPRARLGVLSTGDELVPPGEPLGPGQIPDSNSTLLLTLAESLGATAVPLGSVGDAPEELRDLLADNLERVDAIVTTGGVSAGAFDVVKEVLGPLGDVTFSSVAMQPGKPQGFGVLSRSGDDPDDGPGDGDCDAERRVPVFCLPGNPVSVFVSFVVFVDPALRVMSGRGTPDEPASLRPVLLEAVAASGWRCPPGRRQYMPVVLERPADDRVLVRPANPRGSGSHLVASLAAADALAVVEADVDSVAEGDVVSVMMVP</sequence>
<dbReference type="InterPro" id="IPR038987">
    <property type="entry name" value="MoeA-like"/>
</dbReference>
<dbReference type="InterPro" id="IPR005110">
    <property type="entry name" value="MoeA_linker/N"/>
</dbReference>
<keyword evidence="11" id="KW-1185">Reference proteome</keyword>
<dbReference type="RefSeq" id="WP_345216886.1">
    <property type="nucleotide sequence ID" value="NZ_BAABGN010000012.1"/>
</dbReference>
<keyword evidence="5 7" id="KW-0501">Molybdenum cofactor biosynthesis</keyword>
<evidence type="ECO:0000313" key="11">
    <source>
        <dbReference type="Proteomes" id="UP001500622"/>
    </source>
</evidence>
<dbReference type="EC" id="2.10.1.1" evidence="7"/>
<dbReference type="NCBIfam" id="NF045515">
    <property type="entry name" value="Glp_gephyrin"/>
    <property type="match status" value="1"/>
</dbReference>
<reference evidence="11" key="1">
    <citation type="journal article" date="2019" name="Int. J. Syst. Evol. Microbiol.">
        <title>The Global Catalogue of Microorganisms (GCM) 10K type strain sequencing project: providing services to taxonomists for standard genome sequencing and annotation.</title>
        <authorList>
            <consortium name="The Broad Institute Genomics Platform"/>
            <consortium name="The Broad Institute Genome Sequencing Center for Infectious Disease"/>
            <person name="Wu L."/>
            <person name="Ma J."/>
        </authorList>
    </citation>
    <scope>NUCLEOTIDE SEQUENCE [LARGE SCALE GENOMIC DNA]</scope>
    <source>
        <strain evidence="11">JCM 17810</strain>
    </source>
</reference>
<keyword evidence="7" id="KW-0479">Metal-binding</keyword>
<dbReference type="PANTHER" id="PTHR10192:SF5">
    <property type="entry name" value="GEPHYRIN"/>
    <property type="match status" value="1"/>
</dbReference>
<evidence type="ECO:0000256" key="1">
    <source>
        <dbReference type="ARBA" id="ARBA00002901"/>
    </source>
</evidence>
<feature type="domain" description="MoaB/Mog" evidence="9">
    <location>
        <begin position="186"/>
        <end position="342"/>
    </location>
</feature>
<dbReference type="SUPFAM" id="SSF63882">
    <property type="entry name" value="MoeA N-terminal region -like"/>
    <property type="match status" value="1"/>
</dbReference>
<evidence type="ECO:0000256" key="7">
    <source>
        <dbReference type="RuleBase" id="RU365090"/>
    </source>
</evidence>
<feature type="region of interest" description="Disordered" evidence="8">
    <location>
        <begin position="289"/>
        <end position="310"/>
    </location>
</feature>
<dbReference type="SMART" id="SM00852">
    <property type="entry name" value="MoCF_biosynth"/>
    <property type="match status" value="1"/>
</dbReference>
<accession>A0ABP8LDK3</accession>
<dbReference type="Proteomes" id="UP001500622">
    <property type="component" value="Unassembled WGS sequence"/>
</dbReference>
<dbReference type="Gene3D" id="2.40.340.10">
    <property type="entry name" value="MoeA, C-terminal, domain IV"/>
    <property type="match status" value="1"/>
</dbReference>
<proteinExistence type="inferred from homology"/>
<dbReference type="SUPFAM" id="SSF63867">
    <property type="entry name" value="MoeA C-terminal domain-like"/>
    <property type="match status" value="1"/>
</dbReference>
<evidence type="ECO:0000313" key="10">
    <source>
        <dbReference type="EMBL" id="GAA4427664.1"/>
    </source>
</evidence>
<evidence type="ECO:0000256" key="2">
    <source>
        <dbReference type="ARBA" id="ARBA00005046"/>
    </source>
</evidence>
<evidence type="ECO:0000259" key="9">
    <source>
        <dbReference type="SMART" id="SM00852"/>
    </source>
</evidence>
<organism evidence="10 11">
    <name type="scientific">Georgenia halophila</name>
    <dbReference type="NCBI Taxonomy" id="620889"/>
    <lineage>
        <taxon>Bacteria</taxon>
        <taxon>Bacillati</taxon>
        <taxon>Actinomycetota</taxon>
        <taxon>Actinomycetes</taxon>
        <taxon>Micrococcales</taxon>
        <taxon>Bogoriellaceae</taxon>
        <taxon>Georgenia</taxon>
    </lineage>
</organism>
<comment type="cofactor">
    <cofactor evidence="7">
        <name>Mg(2+)</name>
        <dbReference type="ChEBI" id="CHEBI:18420"/>
    </cofactor>
</comment>
<comment type="function">
    <text evidence="1 7">Catalyzes the insertion of molybdate into adenylated molybdopterin with the concomitant release of AMP.</text>
</comment>
<comment type="catalytic activity">
    <reaction evidence="6">
        <text>adenylyl-molybdopterin + molybdate = Mo-molybdopterin + AMP + H(+)</text>
        <dbReference type="Rhea" id="RHEA:35047"/>
        <dbReference type="ChEBI" id="CHEBI:15378"/>
        <dbReference type="ChEBI" id="CHEBI:36264"/>
        <dbReference type="ChEBI" id="CHEBI:62727"/>
        <dbReference type="ChEBI" id="CHEBI:71302"/>
        <dbReference type="ChEBI" id="CHEBI:456215"/>
        <dbReference type="EC" id="2.10.1.1"/>
    </reaction>
</comment>
<dbReference type="NCBIfam" id="TIGR00177">
    <property type="entry name" value="molyb_syn"/>
    <property type="match status" value="1"/>
</dbReference>
<dbReference type="InterPro" id="IPR036135">
    <property type="entry name" value="MoeA_linker/N_sf"/>
</dbReference>
<evidence type="ECO:0000256" key="3">
    <source>
        <dbReference type="ARBA" id="ARBA00010763"/>
    </source>
</evidence>
<comment type="caution">
    <text evidence="10">The sequence shown here is derived from an EMBL/GenBank/DDBJ whole genome shotgun (WGS) entry which is preliminary data.</text>
</comment>
<dbReference type="InterPro" id="IPR001453">
    <property type="entry name" value="MoaB/Mog_dom"/>
</dbReference>
<dbReference type="SUPFAM" id="SSF53218">
    <property type="entry name" value="Molybdenum cofactor biosynthesis proteins"/>
    <property type="match status" value="1"/>
</dbReference>
<dbReference type="InterPro" id="IPR036688">
    <property type="entry name" value="MoeA_C_domain_IV_sf"/>
</dbReference>
<feature type="compositionally biased region" description="Acidic residues" evidence="8">
    <location>
        <begin position="300"/>
        <end position="310"/>
    </location>
</feature>
<dbReference type="Pfam" id="PF03453">
    <property type="entry name" value="MoeA_N"/>
    <property type="match status" value="1"/>
</dbReference>